<keyword evidence="8" id="KW-0539">Nucleus</keyword>
<dbReference type="PANTHER" id="PTHR18843:SF7">
    <property type="entry name" value="LAMINA-ASSOCIATED POLYPEPTIDE 1B ISOFORM 1-RELATED"/>
    <property type="match status" value="1"/>
</dbReference>
<keyword evidence="3" id="KW-0597">Phosphoprotein</keyword>
<dbReference type="Pfam" id="PF05609">
    <property type="entry name" value="LAP1_C"/>
    <property type="match status" value="1"/>
</dbReference>
<dbReference type="Gene3D" id="3.40.50.12190">
    <property type="match status" value="1"/>
</dbReference>
<dbReference type="EnsemblMetazoa" id="XM_038189753.1">
    <property type="protein sequence ID" value="XP_038045681.1"/>
    <property type="gene ID" value="LOC119720184"/>
</dbReference>
<keyword evidence="6 11" id="KW-0472">Membrane</keyword>
<evidence type="ECO:0000259" key="12">
    <source>
        <dbReference type="Pfam" id="PF05609"/>
    </source>
</evidence>
<sequence>MSMRTRSQSKKKEMAQAKTEETSEGFFREHSSPKLGRKDLRNRVRSREGKPEGGLKSRDESSGEDEPDWRGSNLTDSTKQADESFDQDLSYVGSCDRPSRRGEKTQPFIGTRNLSQSDNRKGRKDQTGLRREPLKTAQADVDTKRKESTKLTKEKTSVVTGLKKSQYERAKTNQDSKSVGVFVYVALAAVSLAFLALVYVYWFMDVSQPKSVTQPDFAQRMQMLKSSFPAQEEHFWDMVEATVEDHLAQGSEPIAPIVLLVGSRPDAAKSNECLAKQLGSVLAKTLPGKRTGVTPINGKEYENRNAHDAKEEIDRRLSAGFEGGEKVAIVFNLDALPPCSILLFHSYCENDDARYKDAALIFTVTLDAERPLGQDESRSKPINLKGQEAFPISKHLLRAWVDKCDKLPLEKVEAMLSRVANNVGIVQKEKSVSC</sequence>
<keyword evidence="4 11" id="KW-0812">Transmembrane</keyword>
<evidence type="ECO:0000256" key="7">
    <source>
        <dbReference type="ARBA" id="ARBA00023180"/>
    </source>
</evidence>
<evidence type="ECO:0000256" key="6">
    <source>
        <dbReference type="ARBA" id="ARBA00023136"/>
    </source>
</evidence>
<accession>A0A913Z3U0</accession>
<evidence type="ECO:0000256" key="3">
    <source>
        <dbReference type="ARBA" id="ARBA00022553"/>
    </source>
</evidence>
<organism evidence="13 14">
    <name type="scientific">Patiria miniata</name>
    <name type="common">Bat star</name>
    <name type="synonym">Asterina miniata</name>
    <dbReference type="NCBI Taxonomy" id="46514"/>
    <lineage>
        <taxon>Eukaryota</taxon>
        <taxon>Metazoa</taxon>
        <taxon>Echinodermata</taxon>
        <taxon>Eleutherozoa</taxon>
        <taxon>Asterozoa</taxon>
        <taxon>Asteroidea</taxon>
        <taxon>Valvatacea</taxon>
        <taxon>Valvatida</taxon>
        <taxon>Asterinidae</taxon>
        <taxon>Patiria</taxon>
    </lineage>
</organism>
<dbReference type="RefSeq" id="XP_038045681.1">
    <property type="nucleotide sequence ID" value="XM_038189753.1"/>
</dbReference>
<evidence type="ECO:0000256" key="9">
    <source>
        <dbReference type="ARBA" id="ARBA00037847"/>
    </source>
</evidence>
<evidence type="ECO:0000256" key="10">
    <source>
        <dbReference type="SAM" id="MobiDB-lite"/>
    </source>
</evidence>
<dbReference type="InterPro" id="IPR046753">
    <property type="entry name" value="TOIP1/2_C"/>
</dbReference>
<dbReference type="InterPro" id="IPR008662">
    <property type="entry name" value="TOIP1/2"/>
</dbReference>
<feature type="domain" description="Torsin-1A-interacting protein 1/2 AAA+ activator" evidence="12">
    <location>
        <begin position="213"/>
        <end position="370"/>
    </location>
</feature>
<dbReference type="GO" id="GO:0016020">
    <property type="term" value="C:membrane"/>
    <property type="evidence" value="ECO:0007669"/>
    <property type="project" value="TreeGrafter"/>
</dbReference>
<evidence type="ECO:0000256" key="4">
    <source>
        <dbReference type="ARBA" id="ARBA00022692"/>
    </source>
</evidence>
<dbReference type="PANTHER" id="PTHR18843">
    <property type="entry name" value="TORSIN-1A-INTERACTING PROTEIN"/>
    <property type="match status" value="1"/>
</dbReference>
<evidence type="ECO:0000313" key="14">
    <source>
        <dbReference type="Proteomes" id="UP000887568"/>
    </source>
</evidence>
<keyword evidence="5 11" id="KW-1133">Transmembrane helix</keyword>
<evidence type="ECO:0000256" key="2">
    <source>
        <dbReference type="ARBA" id="ARBA00007860"/>
    </source>
</evidence>
<feature type="compositionally biased region" description="Basic and acidic residues" evidence="10">
    <location>
        <begin position="141"/>
        <end position="155"/>
    </location>
</feature>
<keyword evidence="7" id="KW-0325">Glycoprotein</keyword>
<evidence type="ECO:0000256" key="1">
    <source>
        <dbReference type="ARBA" id="ARBA00004259"/>
    </source>
</evidence>
<feature type="compositionally biased region" description="Basic and acidic residues" evidence="10">
    <location>
        <begin position="118"/>
        <end position="134"/>
    </location>
</feature>
<dbReference type="Proteomes" id="UP000887568">
    <property type="component" value="Unplaced"/>
</dbReference>
<dbReference type="GO" id="GO:0005635">
    <property type="term" value="C:nuclear envelope"/>
    <property type="evidence" value="ECO:0007669"/>
    <property type="project" value="UniProtKB-SubCell"/>
</dbReference>
<comment type="subcellular location">
    <subcellularLocation>
        <location evidence="9">Endomembrane system</location>
        <topology evidence="9">Single-pass membrane protein</topology>
    </subcellularLocation>
    <subcellularLocation>
        <location evidence="1">Nucleus envelope</location>
    </subcellularLocation>
</comment>
<feature type="compositionally biased region" description="Basic and acidic residues" evidence="10">
    <location>
        <begin position="10"/>
        <end position="61"/>
    </location>
</feature>
<evidence type="ECO:0000256" key="8">
    <source>
        <dbReference type="ARBA" id="ARBA00023242"/>
    </source>
</evidence>
<evidence type="ECO:0000313" key="13">
    <source>
        <dbReference type="EnsemblMetazoa" id="XP_038045681.1"/>
    </source>
</evidence>
<dbReference type="GeneID" id="119720184"/>
<dbReference type="OrthoDB" id="6258998at2759"/>
<dbReference type="AlphaFoldDB" id="A0A913Z3U0"/>
<dbReference type="OMA" id="GEQTMRC"/>
<dbReference type="GO" id="GO:0061024">
    <property type="term" value="P:membrane organization"/>
    <property type="evidence" value="ECO:0007669"/>
    <property type="project" value="TreeGrafter"/>
</dbReference>
<feature type="transmembrane region" description="Helical" evidence="11">
    <location>
        <begin position="181"/>
        <end position="204"/>
    </location>
</feature>
<dbReference type="GO" id="GO:0001671">
    <property type="term" value="F:ATPase activator activity"/>
    <property type="evidence" value="ECO:0007669"/>
    <property type="project" value="InterPro"/>
</dbReference>
<reference evidence="13" key="1">
    <citation type="submission" date="2022-11" db="UniProtKB">
        <authorList>
            <consortium name="EnsemblMetazoa"/>
        </authorList>
    </citation>
    <scope>IDENTIFICATION</scope>
</reference>
<keyword evidence="14" id="KW-1185">Reference proteome</keyword>
<evidence type="ECO:0000256" key="11">
    <source>
        <dbReference type="SAM" id="Phobius"/>
    </source>
</evidence>
<protein>
    <recommendedName>
        <fullName evidence="12">Torsin-1A-interacting protein 1/2 AAA+ activator domain-containing protein</fullName>
    </recommendedName>
</protein>
<proteinExistence type="inferred from homology"/>
<comment type="similarity">
    <text evidence="2">Belongs to the TOR1AIP family.</text>
</comment>
<dbReference type="InterPro" id="IPR038599">
    <property type="entry name" value="LAP1C-like_C_sf"/>
</dbReference>
<feature type="region of interest" description="Disordered" evidence="10">
    <location>
        <begin position="1"/>
        <end position="155"/>
    </location>
</feature>
<name>A0A913Z3U0_PATMI</name>
<evidence type="ECO:0000256" key="5">
    <source>
        <dbReference type="ARBA" id="ARBA00022989"/>
    </source>
</evidence>